<feature type="compositionally biased region" description="Basic and acidic residues" evidence="1">
    <location>
        <begin position="282"/>
        <end position="311"/>
    </location>
</feature>
<reference evidence="3" key="3">
    <citation type="submission" date="2022-06" db="UniProtKB">
        <authorList>
            <consortium name="EnsemblPlants"/>
        </authorList>
    </citation>
    <scope>IDENTIFICATION</scope>
</reference>
<feature type="region of interest" description="Disordered" evidence="1">
    <location>
        <begin position="91"/>
        <end position="143"/>
    </location>
</feature>
<feature type="compositionally biased region" description="Basic and acidic residues" evidence="1">
    <location>
        <begin position="91"/>
        <end position="117"/>
    </location>
</feature>
<evidence type="ECO:0000313" key="4">
    <source>
        <dbReference type="Proteomes" id="UP000015106"/>
    </source>
</evidence>
<accession>A0A8R7P9L2</accession>
<protein>
    <submittedName>
        <fullName evidence="3">Uncharacterized protein</fullName>
    </submittedName>
</protein>
<dbReference type="AlphaFoldDB" id="A0A8R7P9L2"/>
<keyword evidence="4" id="KW-1185">Reference proteome</keyword>
<feature type="chain" id="PRO_5035840812" evidence="2">
    <location>
        <begin position="24"/>
        <end position="342"/>
    </location>
</feature>
<feature type="compositionally biased region" description="Basic and acidic residues" evidence="1">
    <location>
        <begin position="162"/>
        <end position="175"/>
    </location>
</feature>
<reference evidence="4" key="1">
    <citation type="journal article" date="2013" name="Nature">
        <title>Draft genome of the wheat A-genome progenitor Triticum urartu.</title>
        <authorList>
            <person name="Ling H.Q."/>
            <person name="Zhao S."/>
            <person name="Liu D."/>
            <person name="Wang J."/>
            <person name="Sun H."/>
            <person name="Zhang C."/>
            <person name="Fan H."/>
            <person name="Li D."/>
            <person name="Dong L."/>
            <person name="Tao Y."/>
            <person name="Gao C."/>
            <person name="Wu H."/>
            <person name="Li Y."/>
            <person name="Cui Y."/>
            <person name="Guo X."/>
            <person name="Zheng S."/>
            <person name="Wang B."/>
            <person name="Yu K."/>
            <person name="Liang Q."/>
            <person name="Yang W."/>
            <person name="Lou X."/>
            <person name="Chen J."/>
            <person name="Feng M."/>
            <person name="Jian J."/>
            <person name="Zhang X."/>
            <person name="Luo G."/>
            <person name="Jiang Y."/>
            <person name="Liu J."/>
            <person name="Wang Z."/>
            <person name="Sha Y."/>
            <person name="Zhang B."/>
            <person name="Wu H."/>
            <person name="Tang D."/>
            <person name="Shen Q."/>
            <person name="Xue P."/>
            <person name="Zou S."/>
            <person name="Wang X."/>
            <person name="Liu X."/>
            <person name="Wang F."/>
            <person name="Yang Y."/>
            <person name="An X."/>
            <person name="Dong Z."/>
            <person name="Zhang K."/>
            <person name="Zhang X."/>
            <person name="Luo M.C."/>
            <person name="Dvorak J."/>
            <person name="Tong Y."/>
            <person name="Wang J."/>
            <person name="Yang H."/>
            <person name="Li Z."/>
            <person name="Wang D."/>
            <person name="Zhang A."/>
            <person name="Wang J."/>
        </authorList>
    </citation>
    <scope>NUCLEOTIDE SEQUENCE</scope>
    <source>
        <strain evidence="4">cv. G1812</strain>
    </source>
</reference>
<feature type="region of interest" description="Disordered" evidence="1">
    <location>
        <begin position="156"/>
        <end position="342"/>
    </location>
</feature>
<dbReference type="Gramene" id="TuG1812G0200000618.01.T01">
    <property type="protein sequence ID" value="TuG1812G0200000618.01.T01.cds275444"/>
    <property type="gene ID" value="TuG1812G0200000618.01"/>
</dbReference>
<keyword evidence="2" id="KW-0732">Signal</keyword>
<feature type="signal peptide" evidence="2">
    <location>
        <begin position="1"/>
        <end position="23"/>
    </location>
</feature>
<sequence length="342" mass="36360">ISVCPCVVATNTCLALLVNAAEALDDGDQSPHAQVTVAVRHHRREHLPEQRRPGQRGGLVLLLLAIPDLQCHAKVLDDVARGAGARREVAAHRARAEDVHDARPRRALGHRVEEQPRVEPGGVREGQGLAEADHRPDHRPGHRHLVGDLAALPAAGRAHVGRRAEVREERGEPGHHGLVAPGEDGQRAVAGTGVATGDGGIDSVTAGGARGRGDLPREGRGGARAVHEDAAGAETRQGAGRAVQHHRADVSGVAHHGEHHVGGRSHGSGRVSDTRACGDQGIRLDRRASVRSHREPSSEEARGHGAAHDANADPSHPRSPPPHLRRVTKPQRFYLLPHLHDH</sequence>
<name>A0A8R7P9L2_TRIUA</name>
<reference evidence="3" key="2">
    <citation type="submission" date="2018-03" db="EMBL/GenBank/DDBJ databases">
        <title>The Triticum urartu genome reveals the dynamic nature of wheat genome evolution.</title>
        <authorList>
            <person name="Ling H."/>
            <person name="Ma B."/>
            <person name="Shi X."/>
            <person name="Liu H."/>
            <person name="Dong L."/>
            <person name="Sun H."/>
            <person name="Cao Y."/>
            <person name="Gao Q."/>
            <person name="Zheng S."/>
            <person name="Li Y."/>
            <person name="Yu Y."/>
            <person name="Du H."/>
            <person name="Qi M."/>
            <person name="Li Y."/>
            <person name="Yu H."/>
            <person name="Cui Y."/>
            <person name="Wang N."/>
            <person name="Chen C."/>
            <person name="Wu H."/>
            <person name="Zhao Y."/>
            <person name="Zhang J."/>
            <person name="Li Y."/>
            <person name="Zhou W."/>
            <person name="Zhang B."/>
            <person name="Hu W."/>
            <person name="Eijk M."/>
            <person name="Tang J."/>
            <person name="Witsenboer H."/>
            <person name="Zhao S."/>
            <person name="Li Z."/>
            <person name="Zhang A."/>
            <person name="Wang D."/>
            <person name="Liang C."/>
        </authorList>
    </citation>
    <scope>NUCLEOTIDE SEQUENCE [LARGE SCALE GENOMIC DNA]</scope>
    <source>
        <strain evidence="3">cv. G1812</strain>
    </source>
</reference>
<dbReference type="Proteomes" id="UP000015106">
    <property type="component" value="Chromosome 2"/>
</dbReference>
<evidence type="ECO:0000313" key="3">
    <source>
        <dbReference type="EnsemblPlants" id="TuG1812G0200000618.01.T01.cds275444"/>
    </source>
</evidence>
<evidence type="ECO:0000256" key="2">
    <source>
        <dbReference type="SAM" id="SignalP"/>
    </source>
</evidence>
<evidence type="ECO:0000256" key="1">
    <source>
        <dbReference type="SAM" id="MobiDB-lite"/>
    </source>
</evidence>
<feature type="compositionally biased region" description="Basic and acidic residues" evidence="1">
    <location>
        <begin position="211"/>
        <end position="230"/>
    </location>
</feature>
<dbReference type="EnsemblPlants" id="TuG1812G0200000618.01.T01">
    <property type="protein sequence ID" value="TuG1812G0200000618.01.T01.cds275444"/>
    <property type="gene ID" value="TuG1812G0200000618.01"/>
</dbReference>
<organism evidence="3 4">
    <name type="scientific">Triticum urartu</name>
    <name type="common">Red wild einkorn</name>
    <name type="synonym">Crithodium urartu</name>
    <dbReference type="NCBI Taxonomy" id="4572"/>
    <lineage>
        <taxon>Eukaryota</taxon>
        <taxon>Viridiplantae</taxon>
        <taxon>Streptophyta</taxon>
        <taxon>Embryophyta</taxon>
        <taxon>Tracheophyta</taxon>
        <taxon>Spermatophyta</taxon>
        <taxon>Magnoliopsida</taxon>
        <taxon>Liliopsida</taxon>
        <taxon>Poales</taxon>
        <taxon>Poaceae</taxon>
        <taxon>BOP clade</taxon>
        <taxon>Pooideae</taxon>
        <taxon>Triticodae</taxon>
        <taxon>Triticeae</taxon>
        <taxon>Triticinae</taxon>
        <taxon>Triticum</taxon>
    </lineage>
</organism>
<proteinExistence type="predicted"/>